<organism evidence="2 3">
    <name type="scientific">Araneus ventricosus</name>
    <name type="common">Orbweaver spider</name>
    <name type="synonym">Epeira ventricosa</name>
    <dbReference type="NCBI Taxonomy" id="182803"/>
    <lineage>
        <taxon>Eukaryota</taxon>
        <taxon>Metazoa</taxon>
        <taxon>Ecdysozoa</taxon>
        <taxon>Arthropoda</taxon>
        <taxon>Chelicerata</taxon>
        <taxon>Arachnida</taxon>
        <taxon>Araneae</taxon>
        <taxon>Araneomorphae</taxon>
        <taxon>Entelegynae</taxon>
        <taxon>Araneoidea</taxon>
        <taxon>Araneidae</taxon>
        <taxon>Araneus</taxon>
    </lineage>
</organism>
<gene>
    <name evidence="2" type="ORF">AVEN_217419_1</name>
</gene>
<sequence length="26" mass="2909">MSRTTLQPASLSPNTKGKGFHPRRQI</sequence>
<dbReference type="Proteomes" id="UP000499080">
    <property type="component" value="Unassembled WGS sequence"/>
</dbReference>
<proteinExistence type="predicted"/>
<comment type="caution">
    <text evidence="2">The sequence shown here is derived from an EMBL/GenBank/DDBJ whole genome shotgun (WGS) entry which is preliminary data.</text>
</comment>
<keyword evidence="3" id="KW-1185">Reference proteome</keyword>
<name>A0A4Y2NPU7_ARAVE</name>
<evidence type="ECO:0000313" key="3">
    <source>
        <dbReference type="Proteomes" id="UP000499080"/>
    </source>
</evidence>
<dbReference type="EMBL" id="BGPR01009579">
    <property type="protein sequence ID" value="GBN40954.1"/>
    <property type="molecule type" value="Genomic_DNA"/>
</dbReference>
<feature type="compositionally biased region" description="Polar residues" evidence="1">
    <location>
        <begin position="1"/>
        <end position="15"/>
    </location>
</feature>
<dbReference type="AlphaFoldDB" id="A0A4Y2NPU7"/>
<evidence type="ECO:0000256" key="1">
    <source>
        <dbReference type="SAM" id="MobiDB-lite"/>
    </source>
</evidence>
<accession>A0A4Y2NPU7</accession>
<feature type="non-terminal residue" evidence="2">
    <location>
        <position position="26"/>
    </location>
</feature>
<evidence type="ECO:0000313" key="2">
    <source>
        <dbReference type="EMBL" id="GBN40954.1"/>
    </source>
</evidence>
<feature type="region of interest" description="Disordered" evidence="1">
    <location>
        <begin position="1"/>
        <end position="26"/>
    </location>
</feature>
<reference evidence="2 3" key="1">
    <citation type="journal article" date="2019" name="Sci. Rep.">
        <title>Orb-weaving spider Araneus ventricosus genome elucidates the spidroin gene catalogue.</title>
        <authorList>
            <person name="Kono N."/>
            <person name="Nakamura H."/>
            <person name="Ohtoshi R."/>
            <person name="Moran D.A.P."/>
            <person name="Shinohara A."/>
            <person name="Yoshida Y."/>
            <person name="Fujiwara M."/>
            <person name="Mori M."/>
            <person name="Tomita M."/>
            <person name="Arakawa K."/>
        </authorList>
    </citation>
    <scope>NUCLEOTIDE SEQUENCE [LARGE SCALE GENOMIC DNA]</scope>
</reference>
<protein>
    <submittedName>
        <fullName evidence="2">Uncharacterized protein</fullName>
    </submittedName>
</protein>